<dbReference type="EMBL" id="JABBFX010000003">
    <property type="protein sequence ID" value="NML47291.1"/>
    <property type="molecule type" value="Genomic_DNA"/>
</dbReference>
<dbReference type="Proteomes" id="UP000541185">
    <property type="component" value="Unassembled WGS sequence"/>
</dbReference>
<evidence type="ECO:0000313" key="4">
    <source>
        <dbReference type="Proteomes" id="UP000541185"/>
    </source>
</evidence>
<evidence type="ECO:0008006" key="5">
    <source>
        <dbReference type="Google" id="ProtNLM"/>
    </source>
</evidence>
<evidence type="ECO:0000313" key="3">
    <source>
        <dbReference type="EMBL" id="NML47291.1"/>
    </source>
</evidence>
<proteinExistence type="predicted"/>
<feature type="chain" id="PRO_5032873103" description="Excinuclease ATPase subunit" evidence="2">
    <location>
        <begin position="20"/>
        <end position="278"/>
    </location>
</feature>
<keyword evidence="2" id="KW-0732">Signal</keyword>
<name>A0A848HD35_9BURK</name>
<evidence type="ECO:0000256" key="2">
    <source>
        <dbReference type="SAM" id="SignalP"/>
    </source>
</evidence>
<feature type="region of interest" description="Disordered" evidence="1">
    <location>
        <begin position="68"/>
        <end position="90"/>
    </location>
</feature>
<comment type="caution">
    <text evidence="3">The sequence shown here is derived from an EMBL/GenBank/DDBJ whole genome shotgun (WGS) entry which is preliminary data.</text>
</comment>
<gene>
    <name evidence="3" type="ORF">HHL11_26320</name>
</gene>
<dbReference type="AlphaFoldDB" id="A0A848HD35"/>
<evidence type="ECO:0000256" key="1">
    <source>
        <dbReference type="SAM" id="MobiDB-lite"/>
    </source>
</evidence>
<dbReference type="RefSeq" id="WP_169421580.1">
    <property type="nucleotide sequence ID" value="NZ_JABBFX010000003.1"/>
</dbReference>
<keyword evidence="4" id="KW-1185">Reference proteome</keyword>
<protein>
    <recommendedName>
        <fullName evidence="5">Excinuclease ATPase subunit</fullName>
    </recommendedName>
</protein>
<feature type="signal peptide" evidence="2">
    <location>
        <begin position="1"/>
        <end position="19"/>
    </location>
</feature>
<organism evidence="3 4">
    <name type="scientific">Ramlibacter agri</name>
    <dbReference type="NCBI Taxonomy" id="2728837"/>
    <lineage>
        <taxon>Bacteria</taxon>
        <taxon>Pseudomonadati</taxon>
        <taxon>Pseudomonadota</taxon>
        <taxon>Betaproteobacteria</taxon>
        <taxon>Burkholderiales</taxon>
        <taxon>Comamonadaceae</taxon>
        <taxon>Ramlibacter</taxon>
    </lineage>
</organism>
<reference evidence="3 4" key="1">
    <citation type="submission" date="2020-04" db="EMBL/GenBank/DDBJ databases">
        <title>Ramlibacter sp. G-1-2-2 isolated from soil.</title>
        <authorList>
            <person name="Dahal R.H."/>
        </authorList>
    </citation>
    <scope>NUCLEOTIDE SEQUENCE [LARGE SCALE GENOMIC DNA]</scope>
    <source>
        <strain evidence="3 4">G-1-2-2</strain>
    </source>
</reference>
<sequence>MTRALIAILLAAAAASAFARNDKLFLPIEPAMRSNGTRQLVSPDIVLRFGSASAAGVDTSMGTVEVRTIGDPYAGSNPNNNGGGARQRQGDDATCLDAFRKALLELQQRARSAGAVAVVGIVSNYNHVEMDSPQAYECHAGMTRAVVELKGRLSRMAQPVAAPVLPRAPQVIIEQPPVTEAVPQPRHIATGFAAIDDVDAIPFLGDRGRAEYRKWLALPTPKAFALAPNGYFWQTQGVRPKDASLPIDPVERALVGCERSAGMPCKLYAVNGAVVWTK</sequence>
<accession>A0A848HD35</accession>